<feature type="transmembrane region" description="Helical" evidence="8">
    <location>
        <begin position="113"/>
        <end position="134"/>
    </location>
</feature>
<proteinExistence type="predicted"/>
<evidence type="ECO:0000313" key="11">
    <source>
        <dbReference type="Proteomes" id="UP000199391"/>
    </source>
</evidence>
<dbReference type="AlphaFoldDB" id="A0A1I7LZ30"/>
<protein>
    <recommendedName>
        <fullName evidence="4">Methylamine utilization protein MauE</fullName>
    </recommendedName>
</protein>
<dbReference type="STRING" id="1035707.SAMN05216552_104413"/>
<comment type="function">
    <text evidence="1">May be specifically involved in the processing, transport, and/or maturation of the MADH beta-subunit.</text>
</comment>
<feature type="transmembrane region" description="Helical" evidence="8">
    <location>
        <begin position="146"/>
        <end position="166"/>
    </location>
</feature>
<evidence type="ECO:0000256" key="5">
    <source>
        <dbReference type="ARBA" id="ARBA00022692"/>
    </source>
</evidence>
<dbReference type="EMBL" id="FPBO01000044">
    <property type="protein sequence ID" value="SFV14954.1"/>
    <property type="molecule type" value="Genomic_DNA"/>
</dbReference>
<organism evidence="10 11">
    <name type="scientific">Pseudoduganella namucuonensis</name>
    <dbReference type="NCBI Taxonomy" id="1035707"/>
    <lineage>
        <taxon>Bacteria</taxon>
        <taxon>Pseudomonadati</taxon>
        <taxon>Pseudomonadota</taxon>
        <taxon>Betaproteobacteria</taxon>
        <taxon>Burkholderiales</taxon>
        <taxon>Oxalobacteraceae</taxon>
        <taxon>Telluria group</taxon>
        <taxon>Pseudoduganella</taxon>
    </lineage>
</organism>
<accession>A0A1I7LZ30</accession>
<evidence type="ECO:0000256" key="1">
    <source>
        <dbReference type="ARBA" id="ARBA00003475"/>
    </source>
</evidence>
<comment type="pathway">
    <text evidence="3">One-carbon metabolism; methylamine degradation.</text>
</comment>
<comment type="subcellular location">
    <subcellularLocation>
        <location evidence="2">Membrane</location>
        <topology evidence="2">Multi-pass membrane protein</topology>
    </subcellularLocation>
</comment>
<dbReference type="UniPathway" id="UPA00895"/>
<keyword evidence="5 8" id="KW-0812">Transmembrane</keyword>
<dbReference type="RefSeq" id="WP_093560046.1">
    <property type="nucleotide sequence ID" value="NZ_FPBO01000044.1"/>
</dbReference>
<evidence type="ECO:0000256" key="2">
    <source>
        <dbReference type="ARBA" id="ARBA00004141"/>
    </source>
</evidence>
<evidence type="ECO:0000259" key="9">
    <source>
        <dbReference type="Pfam" id="PF07291"/>
    </source>
</evidence>
<keyword evidence="6 8" id="KW-1133">Transmembrane helix</keyword>
<keyword evidence="7 8" id="KW-0472">Membrane</keyword>
<feature type="transmembrane region" description="Helical" evidence="8">
    <location>
        <begin position="74"/>
        <end position="92"/>
    </location>
</feature>
<evidence type="ECO:0000256" key="4">
    <source>
        <dbReference type="ARBA" id="ARBA00019078"/>
    </source>
</evidence>
<dbReference type="GO" id="GO:0016020">
    <property type="term" value="C:membrane"/>
    <property type="evidence" value="ECO:0007669"/>
    <property type="project" value="UniProtKB-SubCell"/>
</dbReference>
<reference evidence="11" key="1">
    <citation type="submission" date="2016-10" db="EMBL/GenBank/DDBJ databases">
        <authorList>
            <person name="Varghese N."/>
            <person name="Submissions S."/>
        </authorList>
    </citation>
    <scope>NUCLEOTIDE SEQUENCE [LARGE SCALE GENOMIC DNA]</scope>
    <source>
        <strain evidence="11">CGMCC 1.11014</strain>
    </source>
</reference>
<feature type="transmembrane region" description="Helical" evidence="8">
    <location>
        <begin position="6"/>
        <end position="28"/>
    </location>
</feature>
<dbReference type="GO" id="GO:0030416">
    <property type="term" value="P:methylamine metabolic process"/>
    <property type="evidence" value="ECO:0007669"/>
    <property type="project" value="InterPro"/>
</dbReference>
<dbReference type="Pfam" id="PF07291">
    <property type="entry name" value="MauE"/>
    <property type="match status" value="1"/>
</dbReference>
<evidence type="ECO:0000256" key="7">
    <source>
        <dbReference type="ARBA" id="ARBA00023136"/>
    </source>
</evidence>
<evidence type="ECO:0000256" key="6">
    <source>
        <dbReference type="ARBA" id="ARBA00022989"/>
    </source>
</evidence>
<evidence type="ECO:0000313" key="10">
    <source>
        <dbReference type="EMBL" id="SFV14954.1"/>
    </source>
</evidence>
<feature type="domain" description="Methylamine utilisation protein MauE" evidence="9">
    <location>
        <begin position="8"/>
        <end position="134"/>
    </location>
</feature>
<dbReference type="Proteomes" id="UP000199391">
    <property type="component" value="Unassembled WGS sequence"/>
</dbReference>
<feature type="transmembrane region" description="Helical" evidence="8">
    <location>
        <begin position="49"/>
        <end position="68"/>
    </location>
</feature>
<evidence type="ECO:0000256" key="3">
    <source>
        <dbReference type="ARBA" id="ARBA00004856"/>
    </source>
</evidence>
<gene>
    <name evidence="10" type="ORF">SAMN05216552_104413</name>
</gene>
<keyword evidence="11" id="KW-1185">Reference proteome</keyword>
<sequence>MSADPVLTMLPSAFFALLFGVAATHKLLAWRLFQQQVADYRVLPRGLDTPAAALLPVCEALLALGWLASATRPLAALASALLLAAYAGAMAWNLRQGRDTIDCGCGGADGSQVIRWALVWRNLLLAAPALAMAWTAAAEPSRAVGWIDWLSVDAGALALMGIYLAVNQILANLPPQRVLD</sequence>
<evidence type="ECO:0000256" key="8">
    <source>
        <dbReference type="SAM" id="Phobius"/>
    </source>
</evidence>
<dbReference type="OrthoDB" id="9180460at2"/>
<name>A0A1I7LZ30_9BURK</name>
<dbReference type="InterPro" id="IPR009908">
    <property type="entry name" value="Methylamine_util_MauE"/>
</dbReference>